<keyword evidence="5" id="KW-0808">Transferase</keyword>
<organism evidence="5 6">
    <name type="scientific">Crepidotus variabilis</name>
    <dbReference type="NCBI Taxonomy" id="179855"/>
    <lineage>
        <taxon>Eukaryota</taxon>
        <taxon>Fungi</taxon>
        <taxon>Dikarya</taxon>
        <taxon>Basidiomycota</taxon>
        <taxon>Agaricomycotina</taxon>
        <taxon>Agaricomycetes</taxon>
        <taxon>Agaricomycetidae</taxon>
        <taxon>Agaricales</taxon>
        <taxon>Agaricineae</taxon>
        <taxon>Crepidotaceae</taxon>
        <taxon>Crepidotus</taxon>
    </lineage>
</organism>
<keyword evidence="2" id="KW-0547">Nucleotide-binding</keyword>
<sequence length="365" mass="40933">MEPQPMSLLGFPGIRDEDGLIVQDHTQGSLREFTVHKLLNNGLNRVMLCDWHSALPSPITFPEFPSLHASKHGFGDWQRVVVTKRLSHLTKPVESIEELKILKSLPPHPNVISLYDYFTVTPENPVAQAMWQYELYIVMEAMEGHLYHFLRTRRPSNAPHRPFTAGLVSSIFHQIVSGIQHIHSNGFFHRDIIPENILVTTTGLGHYLEPSNRTETSKMHTDVIATLKLADFGIARPISSEPPYTEYVTTRWYRSPEVLLFARHYTPAVDMWAIGAVMAEVVNLQPLFPGIDQVDQLTNVVTVLGTPGKGGEHAEGDEVTRPRQIYDLRGFPVGGGPWPDGWKLVADVGTTFPQVLVHTSCISSL</sequence>
<dbReference type="EMBL" id="MU157844">
    <property type="protein sequence ID" value="KAF9529735.1"/>
    <property type="molecule type" value="Genomic_DNA"/>
</dbReference>
<evidence type="ECO:0000313" key="5">
    <source>
        <dbReference type="EMBL" id="KAF9529735.1"/>
    </source>
</evidence>
<dbReference type="Pfam" id="PF00069">
    <property type="entry name" value="Pkinase"/>
    <property type="match status" value="1"/>
</dbReference>
<dbReference type="OrthoDB" id="2158884at2759"/>
<dbReference type="InterPro" id="IPR050117">
    <property type="entry name" value="MAPK"/>
</dbReference>
<protein>
    <submittedName>
        <fullName evidence="5">Kinase-like domain-containing protein</fullName>
    </submittedName>
</protein>
<proteinExistence type="predicted"/>
<feature type="non-terminal residue" evidence="5">
    <location>
        <position position="1"/>
    </location>
</feature>
<dbReference type="Proteomes" id="UP000807306">
    <property type="component" value="Unassembled WGS sequence"/>
</dbReference>
<dbReference type="AlphaFoldDB" id="A0A9P6EIX1"/>
<comment type="caution">
    <text evidence="5">The sequence shown here is derived from an EMBL/GenBank/DDBJ whole genome shotgun (WGS) entry which is preliminary data.</text>
</comment>
<dbReference type="GO" id="GO:0004674">
    <property type="term" value="F:protein serine/threonine kinase activity"/>
    <property type="evidence" value="ECO:0007669"/>
    <property type="project" value="UniProtKB-KW"/>
</dbReference>
<evidence type="ECO:0000259" key="4">
    <source>
        <dbReference type="PROSITE" id="PS50011"/>
    </source>
</evidence>
<accession>A0A9P6EIX1</accession>
<keyword evidence="3" id="KW-0067">ATP-binding</keyword>
<dbReference type="PANTHER" id="PTHR24055">
    <property type="entry name" value="MITOGEN-ACTIVATED PROTEIN KINASE"/>
    <property type="match status" value="1"/>
</dbReference>
<dbReference type="Gene3D" id="3.30.200.20">
    <property type="entry name" value="Phosphorylase Kinase, domain 1"/>
    <property type="match status" value="1"/>
</dbReference>
<dbReference type="InterPro" id="IPR000719">
    <property type="entry name" value="Prot_kinase_dom"/>
</dbReference>
<dbReference type="PROSITE" id="PS50011">
    <property type="entry name" value="PROTEIN_KINASE_DOM"/>
    <property type="match status" value="1"/>
</dbReference>
<keyword evidence="6" id="KW-1185">Reference proteome</keyword>
<dbReference type="GO" id="GO:0005524">
    <property type="term" value="F:ATP binding"/>
    <property type="evidence" value="ECO:0007669"/>
    <property type="project" value="UniProtKB-KW"/>
</dbReference>
<keyword evidence="1" id="KW-0723">Serine/threonine-protein kinase</keyword>
<dbReference type="Gene3D" id="1.10.510.10">
    <property type="entry name" value="Transferase(Phosphotransferase) domain 1"/>
    <property type="match status" value="1"/>
</dbReference>
<evidence type="ECO:0000256" key="1">
    <source>
        <dbReference type="ARBA" id="ARBA00022527"/>
    </source>
</evidence>
<keyword evidence="5" id="KW-0418">Kinase</keyword>
<reference evidence="5" key="1">
    <citation type="submission" date="2020-11" db="EMBL/GenBank/DDBJ databases">
        <authorList>
            <consortium name="DOE Joint Genome Institute"/>
            <person name="Ahrendt S."/>
            <person name="Riley R."/>
            <person name="Andreopoulos W."/>
            <person name="Labutti K."/>
            <person name="Pangilinan J."/>
            <person name="Ruiz-Duenas F.J."/>
            <person name="Barrasa J.M."/>
            <person name="Sanchez-Garcia M."/>
            <person name="Camarero S."/>
            <person name="Miyauchi S."/>
            <person name="Serrano A."/>
            <person name="Linde D."/>
            <person name="Babiker R."/>
            <person name="Drula E."/>
            <person name="Ayuso-Fernandez I."/>
            <person name="Pacheco R."/>
            <person name="Padilla G."/>
            <person name="Ferreira P."/>
            <person name="Barriuso J."/>
            <person name="Kellner H."/>
            <person name="Castanera R."/>
            <person name="Alfaro M."/>
            <person name="Ramirez L."/>
            <person name="Pisabarro A.G."/>
            <person name="Kuo A."/>
            <person name="Tritt A."/>
            <person name="Lipzen A."/>
            <person name="He G."/>
            <person name="Yan M."/>
            <person name="Ng V."/>
            <person name="Cullen D."/>
            <person name="Martin F."/>
            <person name="Rosso M.-N."/>
            <person name="Henrissat B."/>
            <person name="Hibbett D."/>
            <person name="Martinez A.T."/>
            <person name="Grigoriev I.V."/>
        </authorList>
    </citation>
    <scope>NUCLEOTIDE SEQUENCE</scope>
    <source>
        <strain evidence="5">CBS 506.95</strain>
    </source>
</reference>
<dbReference type="SUPFAM" id="SSF56112">
    <property type="entry name" value="Protein kinase-like (PK-like)"/>
    <property type="match status" value="1"/>
</dbReference>
<evidence type="ECO:0000256" key="3">
    <source>
        <dbReference type="ARBA" id="ARBA00022840"/>
    </source>
</evidence>
<evidence type="ECO:0000256" key="2">
    <source>
        <dbReference type="ARBA" id="ARBA00022741"/>
    </source>
</evidence>
<evidence type="ECO:0000313" key="6">
    <source>
        <dbReference type="Proteomes" id="UP000807306"/>
    </source>
</evidence>
<gene>
    <name evidence="5" type="ORF">CPB83DRAFT_811826</name>
</gene>
<dbReference type="InterPro" id="IPR011009">
    <property type="entry name" value="Kinase-like_dom_sf"/>
</dbReference>
<name>A0A9P6EIX1_9AGAR</name>
<feature type="domain" description="Protein kinase" evidence="4">
    <location>
        <begin position="33"/>
        <end position="365"/>
    </location>
</feature>